<evidence type="ECO:0000313" key="11">
    <source>
        <dbReference type="Proteomes" id="UP001216150"/>
    </source>
</evidence>
<feature type="region of interest" description="Disordered" evidence="8">
    <location>
        <begin position="153"/>
        <end position="439"/>
    </location>
</feature>
<feature type="compositionally biased region" description="Basic and acidic residues" evidence="8">
    <location>
        <begin position="416"/>
        <end position="426"/>
    </location>
</feature>
<dbReference type="Pfam" id="PF10197">
    <property type="entry name" value="Cir_N"/>
    <property type="match status" value="1"/>
</dbReference>
<evidence type="ECO:0000256" key="7">
    <source>
        <dbReference type="ARBA" id="ARBA00023242"/>
    </source>
</evidence>
<comment type="subcellular location">
    <subcellularLocation>
        <location evidence="1">Nucleus</location>
    </subcellularLocation>
</comment>
<evidence type="ECO:0000256" key="4">
    <source>
        <dbReference type="ARBA" id="ARBA00022728"/>
    </source>
</evidence>
<gene>
    <name evidence="10" type="ORF">N7450_000678</name>
</gene>
<name>A0AAD6H1Z4_9EURO</name>
<keyword evidence="7" id="KW-0539">Nucleus</keyword>
<feature type="compositionally biased region" description="Basic and acidic residues" evidence="8">
    <location>
        <begin position="378"/>
        <end position="408"/>
    </location>
</feature>
<accession>A0AAD6H1Z4</accession>
<evidence type="ECO:0000256" key="3">
    <source>
        <dbReference type="ARBA" id="ARBA00022664"/>
    </source>
</evidence>
<keyword evidence="5" id="KW-0175">Coiled coil</keyword>
<feature type="compositionally biased region" description="Basic and acidic residues" evidence="8">
    <location>
        <begin position="354"/>
        <end position="368"/>
    </location>
</feature>
<dbReference type="InterPro" id="IPR051376">
    <property type="entry name" value="CWC25_splicing_factor"/>
</dbReference>
<comment type="caution">
    <text evidence="10">The sequence shown here is derived from an EMBL/GenBank/DDBJ whole genome shotgun (WGS) entry which is preliminary data.</text>
</comment>
<evidence type="ECO:0000256" key="2">
    <source>
        <dbReference type="ARBA" id="ARBA00006695"/>
    </source>
</evidence>
<evidence type="ECO:0000313" key="10">
    <source>
        <dbReference type="EMBL" id="KAJ5599611.1"/>
    </source>
</evidence>
<evidence type="ECO:0000256" key="8">
    <source>
        <dbReference type="SAM" id="MobiDB-lite"/>
    </source>
</evidence>
<dbReference type="GO" id="GO:0005684">
    <property type="term" value="C:U2-type spliceosomal complex"/>
    <property type="evidence" value="ECO:0007669"/>
    <property type="project" value="TreeGrafter"/>
</dbReference>
<organism evidence="10 11">
    <name type="scientific">Penicillium hetheringtonii</name>
    <dbReference type="NCBI Taxonomy" id="911720"/>
    <lineage>
        <taxon>Eukaryota</taxon>
        <taxon>Fungi</taxon>
        <taxon>Dikarya</taxon>
        <taxon>Ascomycota</taxon>
        <taxon>Pezizomycotina</taxon>
        <taxon>Eurotiomycetes</taxon>
        <taxon>Eurotiomycetidae</taxon>
        <taxon>Eurotiales</taxon>
        <taxon>Aspergillaceae</taxon>
        <taxon>Penicillium</taxon>
    </lineage>
</organism>
<keyword evidence="6" id="KW-0508">mRNA splicing</keyword>
<dbReference type="Pfam" id="PF12542">
    <property type="entry name" value="CWC25"/>
    <property type="match status" value="1"/>
</dbReference>
<keyword evidence="3" id="KW-0507">mRNA processing</keyword>
<feature type="compositionally biased region" description="Basic and acidic residues" evidence="8">
    <location>
        <begin position="236"/>
        <end position="333"/>
    </location>
</feature>
<dbReference type="Proteomes" id="UP001216150">
    <property type="component" value="Unassembled WGS sequence"/>
</dbReference>
<dbReference type="GO" id="GO:0000398">
    <property type="term" value="P:mRNA splicing, via spliceosome"/>
    <property type="evidence" value="ECO:0007669"/>
    <property type="project" value="TreeGrafter"/>
</dbReference>
<keyword evidence="4" id="KW-0747">Spliceosome</keyword>
<dbReference type="InterPro" id="IPR019339">
    <property type="entry name" value="CIR_N_dom"/>
</dbReference>
<evidence type="ECO:0000256" key="6">
    <source>
        <dbReference type="ARBA" id="ARBA00023187"/>
    </source>
</evidence>
<evidence type="ECO:0000256" key="5">
    <source>
        <dbReference type="ARBA" id="ARBA00023054"/>
    </source>
</evidence>
<comment type="similarity">
    <text evidence="2">Belongs to the CWC25 family.</text>
</comment>
<protein>
    <recommendedName>
        <fullName evidence="9">CBF1-interacting co-repressor CIR N-terminal domain-containing protein</fullName>
    </recommendedName>
</protein>
<feature type="domain" description="CBF1-interacting co-repressor CIR N-terminal" evidence="9">
    <location>
        <begin position="11"/>
        <end position="47"/>
    </location>
</feature>
<dbReference type="PANTHER" id="PTHR16196:SF0">
    <property type="entry name" value="PRE-MRNA-SPLICING FACTOR CWC25 HOMOLOG"/>
    <property type="match status" value="1"/>
</dbReference>
<dbReference type="AlphaFoldDB" id="A0AAD6H1Z4"/>
<proteinExistence type="inferred from homology"/>
<sequence length="439" mass="52874">MGGGDLNLKKSWHPSLLRNQERVWQQEKQALEERKRIDQVRREREEERQIQELQRLQESSGKPRQHNRVDWMYQAPSSATGQYTEEMEGYLLGKRRIDGILLKKDTDSQNLEKGADVVGAHAAAAAGPSVGSQRDTMSKVMADPLLEIRKREQVAQEAAMKEAIRRKEREEKRGARNGDRDRERRHRDRDRDHDSKRRRYSDDVEDERRHRHSRRSHRHRSRSPASPERSSRRHRSERDNDEDRDRRRNDRTRDRSRDRQDYRERHPRSDYRRDRDDRRDRDRDHDRSSGRDRDRDRSPKRSNDREYSPHEKNGRNSRENDRQNDRRGRDFNNHRNGSYGRDRAPPSRPAQNKPDPKELEEERQRKLAEMQSNANDMENDRLKRITEITAKEEEQREADDRQRSDRGRFMSQVHKRVGEDSLDERIRRSRGGLSKMEEE</sequence>
<feature type="compositionally biased region" description="Basic and acidic residues" evidence="8">
    <location>
        <begin position="153"/>
        <end position="182"/>
    </location>
</feature>
<keyword evidence="11" id="KW-1185">Reference proteome</keyword>
<evidence type="ECO:0000259" key="9">
    <source>
        <dbReference type="SMART" id="SM01083"/>
    </source>
</evidence>
<dbReference type="PANTHER" id="PTHR16196">
    <property type="entry name" value="CELL CYCLE CONTROL PROTEIN CWF25"/>
    <property type="match status" value="1"/>
</dbReference>
<feature type="compositionally biased region" description="Basic and acidic residues" evidence="8">
    <location>
        <begin position="189"/>
        <end position="208"/>
    </location>
</feature>
<feature type="compositionally biased region" description="Basic residues" evidence="8">
    <location>
        <begin position="209"/>
        <end position="222"/>
    </location>
</feature>
<evidence type="ECO:0000256" key="1">
    <source>
        <dbReference type="ARBA" id="ARBA00004123"/>
    </source>
</evidence>
<reference evidence="10 11" key="1">
    <citation type="journal article" date="2023" name="IMA Fungus">
        <title>Comparative genomic study of the Penicillium genus elucidates a diverse pangenome and 15 lateral gene transfer events.</title>
        <authorList>
            <person name="Petersen C."/>
            <person name="Sorensen T."/>
            <person name="Nielsen M.R."/>
            <person name="Sondergaard T.E."/>
            <person name="Sorensen J.L."/>
            <person name="Fitzpatrick D.A."/>
            <person name="Frisvad J.C."/>
            <person name="Nielsen K.L."/>
        </authorList>
    </citation>
    <scope>NUCLEOTIDE SEQUENCE [LARGE SCALE GENOMIC DNA]</scope>
    <source>
        <strain evidence="10 11">IBT 29057</strain>
    </source>
</reference>
<dbReference type="InterPro" id="IPR022209">
    <property type="entry name" value="CWC25"/>
</dbReference>
<dbReference type="SMART" id="SM01083">
    <property type="entry name" value="Cir_N"/>
    <property type="match status" value="1"/>
</dbReference>
<dbReference type="EMBL" id="JAQJAC010000001">
    <property type="protein sequence ID" value="KAJ5599611.1"/>
    <property type="molecule type" value="Genomic_DNA"/>
</dbReference>